<organism evidence="1 2">
    <name type="scientific">Taenia crassiceps</name>
    <dbReference type="NCBI Taxonomy" id="6207"/>
    <lineage>
        <taxon>Eukaryota</taxon>
        <taxon>Metazoa</taxon>
        <taxon>Spiralia</taxon>
        <taxon>Lophotrochozoa</taxon>
        <taxon>Platyhelminthes</taxon>
        <taxon>Cestoda</taxon>
        <taxon>Eucestoda</taxon>
        <taxon>Cyclophyllidea</taxon>
        <taxon>Taeniidae</taxon>
        <taxon>Taenia</taxon>
    </lineage>
</organism>
<name>A0ABR4Q6T9_9CEST</name>
<dbReference type="Proteomes" id="UP001651158">
    <property type="component" value="Unassembled WGS sequence"/>
</dbReference>
<protein>
    <submittedName>
        <fullName evidence="1">Uncharacterized protein</fullName>
    </submittedName>
</protein>
<evidence type="ECO:0000313" key="1">
    <source>
        <dbReference type="EMBL" id="KAL5105268.1"/>
    </source>
</evidence>
<comment type="caution">
    <text evidence="1">The sequence shown here is derived from an EMBL/GenBank/DDBJ whole genome shotgun (WGS) entry which is preliminary data.</text>
</comment>
<keyword evidence="2" id="KW-1185">Reference proteome</keyword>
<proteinExistence type="predicted"/>
<dbReference type="EMBL" id="JAKROA010000009">
    <property type="protein sequence ID" value="KAL5105268.1"/>
    <property type="molecule type" value="Genomic_DNA"/>
</dbReference>
<evidence type="ECO:0000313" key="2">
    <source>
        <dbReference type="Proteomes" id="UP001651158"/>
    </source>
</evidence>
<gene>
    <name evidence="1" type="ORF">TcWFU_008062</name>
</gene>
<sequence length="72" mass="8147">MPQQPASEIFWHFLVDCLAHHGRCKSSCWLGLGEAILSLMYLLFFTKICSSSKVPSKRLILSSHRIKDVVGK</sequence>
<accession>A0ABR4Q6T9</accession>
<reference evidence="1 2" key="1">
    <citation type="journal article" date="2022" name="Front. Cell. Infect. Microbiol.">
        <title>The Genomes of Two Strains of Taenia crassiceps the Animal Model for the Study of Human Cysticercosis.</title>
        <authorList>
            <person name="Bobes R.J."/>
            <person name="Estrada K."/>
            <person name="Rios-Valencia D.G."/>
            <person name="Calderon-Gallegos A."/>
            <person name="de la Torre P."/>
            <person name="Carrero J.C."/>
            <person name="Sanchez-Flores A."/>
            <person name="Laclette J.P."/>
        </authorList>
    </citation>
    <scope>NUCLEOTIDE SEQUENCE [LARGE SCALE GENOMIC DNA]</scope>
    <source>
        <strain evidence="1">WFUcys</strain>
    </source>
</reference>